<name>A0A9W7H6T6_HIBTR</name>
<gene>
    <name evidence="1" type="ORF">HRI_000872300</name>
</gene>
<evidence type="ECO:0000313" key="1">
    <source>
        <dbReference type="EMBL" id="GMI72030.1"/>
    </source>
</evidence>
<organism evidence="1 2">
    <name type="scientific">Hibiscus trionum</name>
    <name type="common">Flower of an hour</name>
    <dbReference type="NCBI Taxonomy" id="183268"/>
    <lineage>
        <taxon>Eukaryota</taxon>
        <taxon>Viridiplantae</taxon>
        <taxon>Streptophyta</taxon>
        <taxon>Embryophyta</taxon>
        <taxon>Tracheophyta</taxon>
        <taxon>Spermatophyta</taxon>
        <taxon>Magnoliopsida</taxon>
        <taxon>eudicotyledons</taxon>
        <taxon>Gunneridae</taxon>
        <taxon>Pentapetalae</taxon>
        <taxon>rosids</taxon>
        <taxon>malvids</taxon>
        <taxon>Malvales</taxon>
        <taxon>Malvaceae</taxon>
        <taxon>Malvoideae</taxon>
        <taxon>Hibiscus</taxon>
    </lineage>
</organism>
<dbReference type="AlphaFoldDB" id="A0A9W7H6T6"/>
<dbReference type="OrthoDB" id="1194397at2759"/>
<dbReference type="EMBL" id="BSYR01000010">
    <property type="protein sequence ID" value="GMI72030.1"/>
    <property type="molecule type" value="Genomic_DNA"/>
</dbReference>
<dbReference type="Proteomes" id="UP001165190">
    <property type="component" value="Unassembled WGS sequence"/>
</dbReference>
<dbReference type="Gene3D" id="2.60.120.330">
    <property type="entry name" value="B-lactam Antibiotic, Isopenicillin N Synthase, Chain"/>
    <property type="match status" value="1"/>
</dbReference>
<reference evidence="1" key="1">
    <citation type="submission" date="2023-05" db="EMBL/GenBank/DDBJ databases">
        <title>Genome and transcriptome analyses reveal genes involved in the formation of fine ridges on petal epidermal cells in Hibiscus trionum.</title>
        <authorList>
            <person name="Koshimizu S."/>
            <person name="Masuda S."/>
            <person name="Ishii T."/>
            <person name="Shirasu K."/>
            <person name="Hoshino A."/>
            <person name="Arita M."/>
        </authorList>
    </citation>
    <scope>NUCLEOTIDE SEQUENCE</scope>
    <source>
        <strain evidence="1">Hamamatsu line</strain>
    </source>
</reference>
<proteinExistence type="predicted"/>
<comment type="caution">
    <text evidence="1">The sequence shown here is derived from an EMBL/GenBank/DDBJ whole genome shotgun (WGS) entry which is preliminary data.</text>
</comment>
<protein>
    <submittedName>
        <fullName evidence="1">Uncharacterized protein</fullName>
    </submittedName>
</protein>
<keyword evidence="2" id="KW-1185">Reference proteome</keyword>
<evidence type="ECO:0000313" key="2">
    <source>
        <dbReference type="Proteomes" id="UP001165190"/>
    </source>
</evidence>
<sequence length="120" mass="13618">MAKLKPEYDRASELKAFYETKASVEGLVDAGIKQVTRIFHHPTDELHKNSSVSDDGIRISIPVIDLKGLKEYPRTRRKIVCKLERITFLLYGSHSAQAKGLTGDMYNGRSTYNLGWARTF</sequence>
<accession>A0A9W7H6T6</accession>
<dbReference type="InterPro" id="IPR027443">
    <property type="entry name" value="IPNS-like_sf"/>
</dbReference>